<accession>A0AAJ0DES5</accession>
<reference evidence="2" key="1">
    <citation type="submission" date="2023-04" db="EMBL/GenBank/DDBJ databases">
        <title>Black Yeasts Isolated from many extreme environments.</title>
        <authorList>
            <person name="Coleine C."/>
            <person name="Stajich J.E."/>
            <person name="Selbmann L."/>
        </authorList>
    </citation>
    <scope>NUCLEOTIDE SEQUENCE</scope>
    <source>
        <strain evidence="2">CCFEE 5312</strain>
    </source>
</reference>
<dbReference type="EMBL" id="JAWDJX010000020">
    <property type="protein sequence ID" value="KAK3052556.1"/>
    <property type="molecule type" value="Genomic_DNA"/>
</dbReference>
<evidence type="ECO:0000256" key="1">
    <source>
        <dbReference type="SAM" id="MobiDB-lite"/>
    </source>
</evidence>
<feature type="region of interest" description="Disordered" evidence="1">
    <location>
        <begin position="171"/>
        <end position="191"/>
    </location>
</feature>
<comment type="caution">
    <text evidence="2">The sequence shown here is derived from an EMBL/GenBank/DDBJ whole genome shotgun (WGS) entry which is preliminary data.</text>
</comment>
<dbReference type="AlphaFoldDB" id="A0AAJ0DES5"/>
<organism evidence="2 3">
    <name type="scientific">Extremus antarcticus</name>
    <dbReference type="NCBI Taxonomy" id="702011"/>
    <lineage>
        <taxon>Eukaryota</taxon>
        <taxon>Fungi</taxon>
        <taxon>Dikarya</taxon>
        <taxon>Ascomycota</taxon>
        <taxon>Pezizomycotina</taxon>
        <taxon>Dothideomycetes</taxon>
        <taxon>Dothideomycetidae</taxon>
        <taxon>Mycosphaerellales</taxon>
        <taxon>Extremaceae</taxon>
        <taxon>Extremus</taxon>
    </lineage>
</organism>
<evidence type="ECO:0000313" key="2">
    <source>
        <dbReference type="EMBL" id="KAK3052556.1"/>
    </source>
</evidence>
<proteinExistence type="predicted"/>
<gene>
    <name evidence="2" type="ORF">LTR09_006411</name>
</gene>
<keyword evidence="3" id="KW-1185">Reference proteome</keyword>
<dbReference type="Proteomes" id="UP001271007">
    <property type="component" value="Unassembled WGS sequence"/>
</dbReference>
<protein>
    <submittedName>
        <fullName evidence="2">Uncharacterized protein</fullName>
    </submittedName>
</protein>
<sequence length="353" mass="38944">MTLPLSGRELYWTEVVLDIRGRADGTTDRIGVVLNWGAWWPDNSPWPNWWRPANMIRIVDGKKVGAAIQGEGIDAHIVTSEAGVEEHFRLLKASNTQEAGEIEPTKRIRHGNYWVRSYRDFSDDSFNPRYRYARCHYEFVDDAEAPGPVHLVDHTIDQIPSEAEKIQDHVAEAPPQSRTNVPSKTPEVTSDGCQEIADDTDKQVAAVHDSQFAAVHDMASASNHELENAAIHDMPHEHDQQSTTNHDQETGTDQHLDIASLTTIPTTLPDPSIRIPLASHTSPTTTATTMRLQPPAINAAQALAETTDGDRDLEMTDYLASPEAHPADVDDDDLETGSIASSVTFGRSLSLGH</sequence>
<feature type="compositionally biased region" description="Polar residues" evidence="1">
    <location>
        <begin position="176"/>
        <end position="191"/>
    </location>
</feature>
<name>A0AAJ0DES5_9PEZI</name>
<evidence type="ECO:0000313" key="3">
    <source>
        <dbReference type="Proteomes" id="UP001271007"/>
    </source>
</evidence>